<name>A0A4P8ECE6_9RHOB</name>
<dbReference type="InterPro" id="IPR008868">
    <property type="entry name" value="TniB"/>
</dbReference>
<dbReference type="InterPro" id="IPR027417">
    <property type="entry name" value="P-loop_NTPase"/>
</dbReference>
<dbReference type="AlphaFoldDB" id="A0A4P8ECE6"/>
<evidence type="ECO:0000313" key="1">
    <source>
        <dbReference type="EMBL" id="QCO54442.1"/>
    </source>
</evidence>
<accession>A0A4P8ECE6</accession>
<reference evidence="1 2" key="1">
    <citation type="submission" date="2019-05" db="EMBL/GenBank/DDBJ databases">
        <title>Pseudorhodobacter turbinis sp. nov., isolated from the gut of the Korean turban shell.</title>
        <authorList>
            <person name="Jeong Y.-S."/>
            <person name="Kang W.-R."/>
            <person name="Bae J.-W."/>
        </authorList>
    </citation>
    <scope>NUCLEOTIDE SEQUENCE [LARGE SCALE GENOMIC DNA]</scope>
    <source>
        <strain evidence="1 2">S12M18</strain>
    </source>
</reference>
<dbReference type="Gene3D" id="3.40.50.300">
    <property type="entry name" value="P-loop containing nucleotide triphosphate hydrolases"/>
    <property type="match status" value="1"/>
</dbReference>
<keyword evidence="2" id="KW-1185">Reference proteome</keyword>
<gene>
    <name evidence="1" type="ORF">EOK75_00565</name>
</gene>
<protein>
    <submittedName>
        <fullName evidence="1">Transposase</fullName>
    </submittedName>
</protein>
<sequence>MTDYTKIELTLNRLRGLHVKNMRDDAFAMHLDRLLKRSPEGDLIPEALRFTNTHETRGIMVIDAPGGGKSTMVKRGLTRHPAFAHNSEGKRPFIGATVPSPATLKSMAGHLLELTGYPTTSSRREVWSKWEILKERLILLETTALWIDEAQDLFCADKNQILRAIKSLMQGDSAVIVILSGTEQLADFVRSDPQVQRRFSTLYLPPVDPDADRYDIMAIVEAHCEIAGLSAPIEADLVDRLVHAARRRFGRCIEYNILAIEQALLEGADHLHMHHFAAAWALQEGDQIDRNVFLATDWWQIDPDRKKDAAMVEGRSRRRRAKV</sequence>
<dbReference type="Pfam" id="PF05621">
    <property type="entry name" value="TniB"/>
    <property type="match status" value="1"/>
</dbReference>
<dbReference type="KEGG" id="pseb:EOK75_00565"/>
<proteinExistence type="predicted"/>
<organism evidence="1 2">
    <name type="scientific">Pseudorhodobacter turbinis</name>
    <dbReference type="NCBI Taxonomy" id="2500533"/>
    <lineage>
        <taxon>Bacteria</taxon>
        <taxon>Pseudomonadati</taxon>
        <taxon>Pseudomonadota</taxon>
        <taxon>Alphaproteobacteria</taxon>
        <taxon>Rhodobacterales</taxon>
        <taxon>Paracoccaceae</taxon>
        <taxon>Pseudorhodobacter</taxon>
    </lineage>
</organism>
<dbReference type="OrthoDB" id="5288220at2"/>
<dbReference type="SUPFAM" id="SSF52540">
    <property type="entry name" value="P-loop containing nucleoside triphosphate hydrolases"/>
    <property type="match status" value="1"/>
</dbReference>
<dbReference type="Proteomes" id="UP000298631">
    <property type="component" value="Chromosome"/>
</dbReference>
<dbReference type="RefSeq" id="WP_137192126.1">
    <property type="nucleotide sequence ID" value="NZ_CP039964.1"/>
</dbReference>
<dbReference type="EMBL" id="CP039964">
    <property type="protein sequence ID" value="QCO54442.1"/>
    <property type="molecule type" value="Genomic_DNA"/>
</dbReference>
<evidence type="ECO:0000313" key="2">
    <source>
        <dbReference type="Proteomes" id="UP000298631"/>
    </source>
</evidence>